<gene>
    <name evidence="4" type="ORF">B0J13DRAFT_673082</name>
</gene>
<evidence type="ECO:0000313" key="4">
    <source>
        <dbReference type="EMBL" id="KAH7151995.1"/>
    </source>
</evidence>
<feature type="domain" description="CID" evidence="3">
    <location>
        <begin position="217"/>
        <end position="366"/>
    </location>
</feature>
<feature type="transmembrane region" description="Helical" evidence="2">
    <location>
        <begin position="6"/>
        <end position="25"/>
    </location>
</feature>
<keyword evidence="5" id="KW-1185">Reference proteome</keyword>
<feature type="region of interest" description="Disordered" evidence="1">
    <location>
        <begin position="503"/>
        <end position="719"/>
    </location>
</feature>
<dbReference type="Pfam" id="PF15932">
    <property type="entry name" value="DUF4748"/>
    <property type="match status" value="1"/>
</dbReference>
<keyword evidence="2" id="KW-0812">Transmembrane</keyword>
<dbReference type="Pfam" id="PF04818">
    <property type="entry name" value="CID"/>
    <property type="match status" value="1"/>
</dbReference>
<dbReference type="InterPro" id="IPR006569">
    <property type="entry name" value="CID_dom"/>
</dbReference>
<feature type="compositionally biased region" description="Basic and acidic residues" evidence="1">
    <location>
        <begin position="709"/>
        <end position="719"/>
    </location>
</feature>
<accession>A0A9P9F4H3</accession>
<dbReference type="InterPro" id="IPR031833">
    <property type="entry name" value="DUF4748"/>
</dbReference>
<feature type="compositionally biased region" description="Basic residues" evidence="1">
    <location>
        <begin position="562"/>
        <end position="572"/>
    </location>
</feature>
<evidence type="ECO:0000259" key="3">
    <source>
        <dbReference type="PROSITE" id="PS51391"/>
    </source>
</evidence>
<dbReference type="GO" id="GO:0048471">
    <property type="term" value="C:perinuclear region of cytoplasm"/>
    <property type="evidence" value="ECO:0007669"/>
    <property type="project" value="TreeGrafter"/>
</dbReference>
<proteinExistence type="predicted"/>
<evidence type="ECO:0000256" key="1">
    <source>
        <dbReference type="SAM" id="MobiDB-lite"/>
    </source>
</evidence>
<feature type="compositionally biased region" description="Basic residues" evidence="1">
    <location>
        <begin position="505"/>
        <end position="521"/>
    </location>
</feature>
<feature type="compositionally biased region" description="Pro residues" evidence="1">
    <location>
        <begin position="676"/>
        <end position="688"/>
    </location>
</feature>
<dbReference type="SUPFAM" id="SSF48464">
    <property type="entry name" value="ENTH/VHS domain"/>
    <property type="match status" value="1"/>
</dbReference>
<feature type="compositionally biased region" description="Basic and acidic residues" evidence="1">
    <location>
        <begin position="93"/>
        <end position="103"/>
    </location>
</feature>
<dbReference type="AlphaFoldDB" id="A0A9P9F4H3"/>
<dbReference type="Gene3D" id="1.25.40.90">
    <property type="match status" value="1"/>
</dbReference>
<keyword evidence="2" id="KW-1133">Transmembrane helix</keyword>
<dbReference type="SMART" id="SM00582">
    <property type="entry name" value="RPR"/>
    <property type="match status" value="1"/>
</dbReference>
<feature type="compositionally biased region" description="Pro residues" evidence="1">
    <location>
        <begin position="622"/>
        <end position="657"/>
    </location>
</feature>
<feature type="compositionally biased region" description="Low complexity" evidence="1">
    <location>
        <begin position="607"/>
        <end position="621"/>
    </location>
</feature>
<dbReference type="PANTHER" id="PTHR12323:SF0">
    <property type="entry name" value="CALCIUM HOMEOSTASIS ENDOPLASMIC RETICULUM PROTEIN"/>
    <property type="match status" value="1"/>
</dbReference>
<dbReference type="InterPro" id="IPR008942">
    <property type="entry name" value="ENTH_VHS"/>
</dbReference>
<dbReference type="Proteomes" id="UP000717696">
    <property type="component" value="Unassembled WGS sequence"/>
</dbReference>
<reference evidence="4" key="1">
    <citation type="journal article" date="2021" name="Nat. Commun.">
        <title>Genetic determinants of endophytism in the Arabidopsis root mycobiome.</title>
        <authorList>
            <person name="Mesny F."/>
            <person name="Miyauchi S."/>
            <person name="Thiergart T."/>
            <person name="Pickel B."/>
            <person name="Atanasova L."/>
            <person name="Karlsson M."/>
            <person name="Huettel B."/>
            <person name="Barry K.W."/>
            <person name="Haridas S."/>
            <person name="Chen C."/>
            <person name="Bauer D."/>
            <person name="Andreopoulos W."/>
            <person name="Pangilinan J."/>
            <person name="LaButti K."/>
            <person name="Riley R."/>
            <person name="Lipzen A."/>
            <person name="Clum A."/>
            <person name="Drula E."/>
            <person name="Henrissat B."/>
            <person name="Kohler A."/>
            <person name="Grigoriev I.V."/>
            <person name="Martin F.M."/>
            <person name="Hacquard S."/>
        </authorList>
    </citation>
    <scope>NUCLEOTIDE SEQUENCE</scope>
    <source>
        <strain evidence="4">MPI-CAGE-AT-0021</strain>
    </source>
</reference>
<dbReference type="PANTHER" id="PTHR12323">
    <property type="entry name" value="SR-RELATED CTD ASSOCIATED FACTOR 6"/>
    <property type="match status" value="1"/>
</dbReference>
<dbReference type="GO" id="GO:0006874">
    <property type="term" value="P:intracellular calcium ion homeostasis"/>
    <property type="evidence" value="ECO:0007669"/>
    <property type="project" value="TreeGrafter"/>
</dbReference>
<feature type="compositionally biased region" description="Polar residues" evidence="1">
    <location>
        <begin position="54"/>
        <end position="80"/>
    </location>
</feature>
<dbReference type="OrthoDB" id="21470at2759"/>
<protein>
    <recommendedName>
        <fullName evidence="3">CID domain-containing protein</fullName>
    </recommendedName>
</protein>
<dbReference type="PROSITE" id="PS51391">
    <property type="entry name" value="CID"/>
    <property type="match status" value="1"/>
</dbReference>
<comment type="caution">
    <text evidence="4">The sequence shown here is derived from an EMBL/GenBank/DDBJ whole genome shotgun (WGS) entry which is preliminary data.</text>
</comment>
<evidence type="ECO:0000313" key="5">
    <source>
        <dbReference type="Proteomes" id="UP000717696"/>
    </source>
</evidence>
<feature type="region of interest" description="Disordered" evidence="1">
    <location>
        <begin position="52"/>
        <end position="120"/>
    </location>
</feature>
<dbReference type="EMBL" id="JAGMUU010000005">
    <property type="protein sequence ID" value="KAH7151995.1"/>
    <property type="molecule type" value="Genomic_DNA"/>
</dbReference>
<sequence>MNTVKSFWLGWGSLCAAGGGAYYFAKKQINADRQAKMEAQRQKMRQIEALEYSQGVSSSATANGSPARTDSTGSPSQEASSDPAATRHAPATESERIGEKSKYESSTPRAAAAIRRRRSAAGVCPASVPRLFHVRPRRSISARMRLMHATHEDRSSASSNKLVHHINLDPPARPGRAFPSFPDPEPNLRQLEMATPELAIAKATLSATLFRADPSSLSRPAVEAFFSLITSALAQCSRPNVQKCKVWIIVNIAPSPTRITALTKYLTALSKNVQDNGEKPSTKRRKLHILYIINDVLHHVVKTNGDSKFATVWESALPSLVASAAAFHNCPKHKKKLDSLIGLWEDKQYFQPDFYSTLRDALTNGVASQVSTDPQSSTTSLKLTKDAPYALPSLHGDPTIPWYDLPAASWLPHLTPNSTKPMMPELIRPIQLVSGPANKALATAVKNLLSDVERIYFKGQKIDDEANVDLNELGERVVLDEVTGEIVGGETYYGWSRQFCEKMTERRKRKTKGSSRGRSRSRSSDYSRGGSRSLSPPAFKRRRLSNDSKGRSPSRSGSPDQRHRHTHDRGRSRSPGGRFGRSSHRRSYSRSPSGSHSPPPYHRETPARVPQQPPYAQQAQYAPPPPFPPPPPLPVDFPLPPPPAGYQGPWPPPPPPSMGGHPGALFQNPQMIGGWPAPPPPPPPPHMPPHNSYFDNGRGRGGFRGRGRGGYDRGGRGGW</sequence>
<name>A0A9P9F4H3_9HYPO</name>
<organism evidence="4 5">
    <name type="scientific">Dactylonectria estremocensis</name>
    <dbReference type="NCBI Taxonomy" id="1079267"/>
    <lineage>
        <taxon>Eukaryota</taxon>
        <taxon>Fungi</taxon>
        <taxon>Dikarya</taxon>
        <taxon>Ascomycota</taxon>
        <taxon>Pezizomycotina</taxon>
        <taxon>Sordariomycetes</taxon>
        <taxon>Hypocreomycetidae</taxon>
        <taxon>Hypocreales</taxon>
        <taxon>Nectriaceae</taxon>
        <taxon>Dactylonectria</taxon>
    </lineage>
</organism>
<feature type="compositionally biased region" description="Low complexity" evidence="1">
    <location>
        <begin position="524"/>
        <end position="533"/>
    </location>
</feature>
<keyword evidence="2" id="KW-0472">Membrane</keyword>
<evidence type="ECO:0000256" key="2">
    <source>
        <dbReference type="SAM" id="Phobius"/>
    </source>
</evidence>